<dbReference type="RefSeq" id="XP_068348000.1">
    <property type="nucleotide sequence ID" value="XM_068495661.1"/>
</dbReference>
<keyword evidence="2" id="KW-1185">Reference proteome</keyword>
<sequence>MGIFFSSAQATVKTAEDFGKVPSEIAGLTATSDEIMYFTKDSFCEIRTIDDSLATRILSMAPSCVCASSIGTFIIGFKSGYISEFDTDLNLLTTFTIPGGFRAHNGEILQLVSSLNCYLLSIGSDKTLNFWNFKGLHLSALTSTGSFTALCCSHDYAWLSDLNQRMHIIDLHTRERIRSFNLPGIVVSMSSFGDGRGCIASLKDGSLNIYSTFGVLAHLPFLNHPPVISICPLRIDPQNGLISYAAVDSKGNLSLRVLEYIVKDLGQGAPFFAVNDKEVVAVINGQLLRLSKDKLETESMKSLPEMELPREKIKKFLLNEIEEEEEDEDEMIEEEDLPSFLKGIEKQENFNEEEEYNA</sequence>
<dbReference type="GeneID" id="94830365"/>
<dbReference type="EMBL" id="MLAK01001282">
    <property type="protein sequence ID" value="OHS94863.1"/>
    <property type="molecule type" value="Genomic_DNA"/>
</dbReference>
<accession>A0A1J4J9D7</accession>
<dbReference type="AlphaFoldDB" id="A0A1J4J9D7"/>
<proteinExistence type="predicted"/>
<dbReference type="InterPro" id="IPR036322">
    <property type="entry name" value="WD40_repeat_dom_sf"/>
</dbReference>
<protein>
    <submittedName>
        <fullName evidence="1">Uncharacterized protein</fullName>
    </submittedName>
</protein>
<dbReference type="Gene3D" id="2.130.10.10">
    <property type="entry name" value="YVTN repeat-like/Quinoprotein amine dehydrogenase"/>
    <property type="match status" value="1"/>
</dbReference>
<dbReference type="OrthoDB" id="29306at2759"/>
<evidence type="ECO:0000313" key="2">
    <source>
        <dbReference type="Proteomes" id="UP000179807"/>
    </source>
</evidence>
<dbReference type="InterPro" id="IPR015943">
    <property type="entry name" value="WD40/YVTN_repeat-like_dom_sf"/>
</dbReference>
<gene>
    <name evidence="1" type="ORF">TRFO_10780</name>
</gene>
<reference evidence="1" key="1">
    <citation type="submission" date="2016-10" db="EMBL/GenBank/DDBJ databases">
        <authorList>
            <person name="Benchimol M."/>
            <person name="Almeida L.G."/>
            <person name="Vasconcelos A.T."/>
            <person name="Perreira-Neves A."/>
            <person name="Rosa I.A."/>
            <person name="Tasca T."/>
            <person name="Bogo M.R."/>
            <person name="de Souza W."/>
        </authorList>
    </citation>
    <scope>NUCLEOTIDE SEQUENCE [LARGE SCALE GENOMIC DNA]</scope>
    <source>
        <strain evidence="1">K</strain>
    </source>
</reference>
<dbReference type="SUPFAM" id="SSF50978">
    <property type="entry name" value="WD40 repeat-like"/>
    <property type="match status" value="1"/>
</dbReference>
<evidence type="ECO:0000313" key="1">
    <source>
        <dbReference type="EMBL" id="OHS94863.1"/>
    </source>
</evidence>
<dbReference type="VEuPathDB" id="TrichDB:TRFO_10780"/>
<dbReference type="Proteomes" id="UP000179807">
    <property type="component" value="Unassembled WGS sequence"/>
</dbReference>
<name>A0A1J4J9D7_9EUKA</name>
<organism evidence="1 2">
    <name type="scientific">Tritrichomonas foetus</name>
    <dbReference type="NCBI Taxonomy" id="1144522"/>
    <lineage>
        <taxon>Eukaryota</taxon>
        <taxon>Metamonada</taxon>
        <taxon>Parabasalia</taxon>
        <taxon>Tritrichomonadida</taxon>
        <taxon>Tritrichomonadidae</taxon>
        <taxon>Tritrichomonas</taxon>
    </lineage>
</organism>
<comment type="caution">
    <text evidence="1">The sequence shown here is derived from an EMBL/GenBank/DDBJ whole genome shotgun (WGS) entry which is preliminary data.</text>
</comment>